<dbReference type="Proteomes" id="UP000488956">
    <property type="component" value="Unassembled WGS sequence"/>
</dbReference>
<gene>
    <name evidence="1" type="ORF">PF010_g22340</name>
</gene>
<comment type="caution">
    <text evidence="1">The sequence shown here is derived from an EMBL/GenBank/DDBJ whole genome shotgun (WGS) entry which is preliminary data.</text>
</comment>
<sequence length="182" mass="20674">MKSLLGVVKLHPSRSALSMACPIPDEVLETSSSDASYGVGVSGVLLEMQVSAVEPPSRPRMLVTGLSRFALCWKFPLPERRRTCVVLSAFFLDSVRRRWMERHARKVFTQAGYDSQYERNHQKAHVPSLVAALTTAQRMEQQMRLYVGDESSVEMEGRRTRRALRGQQHGLFTDLCPRTPRR</sequence>
<dbReference type="EMBL" id="QXFX01002116">
    <property type="protein sequence ID" value="KAE9080536.1"/>
    <property type="molecule type" value="Genomic_DNA"/>
</dbReference>
<accession>A0A6G0K970</accession>
<name>A0A6G0K970_9STRA</name>
<protein>
    <submittedName>
        <fullName evidence="1">Uncharacterized protein</fullName>
    </submittedName>
</protein>
<evidence type="ECO:0000313" key="1">
    <source>
        <dbReference type="EMBL" id="KAE9080536.1"/>
    </source>
</evidence>
<dbReference type="AlphaFoldDB" id="A0A6G0K970"/>
<proteinExistence type="predicted"/>
<organism evidence="1 2">
    <name type="scientific">Phytophthora fragariae</name>
    <dbReference type="NCBI Taxonomy" id="53985"/>
    <lineage>
        <taxon>Eukaryota</taxon>
        <taxon>Sar</taxon>
        <taxon>Stramenopiles</taxon>
        <taxon>Oomycota</taxon>
        <taxon>Peronosporomycetes</taxon>
        <taxon>Peronosporales</taxon>
        <taxon>Peronosporaceae</taxon>
        <taxon>Phytophthora</taxon>
    </lineage>
</organism>
<reference evidence="1 2" key="1">
    <citation type="submission" date="2018-09" db="EMBL/GenBank/DDBJ databases">
        <title>Genomic investigation of the strawberry pathogen Phytophthora fragariae indicates pathogenicity is determined by transcriptional variation in three key races.</title>
        <authorList>
            <person name="Adams T.M."/>
            <person name="Armitage A.D."/>
            <person name="Sobczyk M.K."/>
            <person name="Bates H.J."/>
            <person name="Dunwell J.M."/>
            <person name="Nellist C.F."/>
            <person name="Harrison R.J."/>
        </authorList>
    </citation>
    <scope>NUCLEOTIDE SEQUENCE [LARGE SCALE GENOMIC DNA]</scope>
    <source>
        <strain evidence="1 2">ONT-3</strain>
    </source>
</reference>
<evidence type="ECO:0000313" key="2">
    <source>
        <dbReference type="Proteomes" id="UP000488956"/>
    </source>
</evidence>